<accession>A0ABP7KAE1</accession>
<evidence type="ECO:0000313" key="1">
    <source>
        <dbReference type="EMBL" id="GAA3870947.1"/>
    </source>
</evidence>
<proteinExistence type="predicted"/>
<sequence length="74" mass="8214">MTPPRSIAASLTGPHITSFAPRIEITPDRHGDLPALLVDPIDNRGRRIEGLWMLDGAGNPTSSAVYRWVETRHR</sequence>
<dbReference type="EMBL" id="BAABCN010000002">
    <property type="protein sequence ID" value="GAA3870947.1"/>
    <property type="molecule type" value="Genomic_DNA"/>
</dbReference>
<evidence type="ECO:0000313" key="2">
    <source>
        <dbReference type="Proteomes" id="UP001501803"/>
    </source>
</evidence>
<dbReference type="Proteomes" id="UP001501803">
    <property type="component" value="Unassembled WGS sequence"/>
</dbReference>
<name>A0ABP7KAE1_9MICO</name>
<protein>
    <submittedName>
        <fullName evidence="1">Uncharacterized protein</fullName>
    </submittedName>
</protein>
<organism evidence="1 2">
    <name type="scientific">Leifsonia kafniensis</name>
    <dbReference type="NCBI Taxonomy" id="475957"/>
    <lineage>
        <taxon>Bacteria</taxon>
        <taxon>Bacillati</taxon>
        <taxon>Actinomycetota</taxon>
        <taxon>Actinomycetes</taxon>
        <taxon>Micrococcales</taxon>
        <taxon>Microbacteriaceae</taxon>
        <taxon>Leifsonia</taxon>
    </lineage>
</organism>
<keyword evidence="2" id="KW-1185">Reference proteome</keyword>
<comment type="caution">
    <text evidence="1">The sequence shown here is derived from an EMBL/GenBank/DDBJ whole genome shotgun (WGS) entry which is preliminary data.</text>
</comment>
<gene>
    <name evidence="1" type="ORF">GCM10022381_12590</name>
</gene>
<reference evidence="2" key="1">
    <citation type="journal article" date="2019" name="Int. J. Syst. Evol. Microbiol.">
        <title>The Global Catalogue of Microorganisms (GCM) 10K type strain sequencing project: providing services to taxonomists for standard genome sequencing and annotation.</title>
        <authorList>
            <consortium name="The Broad Institute Genomics Platform"/>
            <consortium name="The Broad Institute Genome Sequencing Center for Infectious Disease"/>
            <person name="Wu L."/>
            <person name="Ma J."/>
        </authorList>
    </citation>
    <scope>NUCLEOTIDE SEQUENCE [LARGE SCALE GENOMIC DNA]</scope>
    <source>
        <strain evidence="2">JCM 17021</strain>
    </source>
</reference>
<dbReference type="RefSeq" id="WP_345063530.1">
    <property type="nucleotide sequence ID" value="NZ_BAABCN010000002.1"/>
</dbReference>